<dbReference type="Proteomes" id="UP000887013">
    <property type="component" value="Unassembled WGS sequence"/>
</dbReference>
<comment type="caution">
    <text evidence="1">The sequence shown here is derived from an EMBL/GenBank/DDBJ whole genome shotgun (WGS) entry which is preliminary data.</text>
</comment>
<accession>A0A8X6PY50</accession>
<name>A0A8X6PY50_NEPPI</name>
<evidence type="ECO:0000313" key="1">
    <source>
        <dbReference type="EMBL" id="GFT86481.1"/>
    </source>
</evidence>
<dbReference type="AlphaFoldDB" id="A0A8X6PY50"/>
<dbReference type="EMBL" id="BMAW01119790">
    <property type="protein sequence ID" value="GFT86481.1"/>
    <property type="molecule type" value="Genomic_DNA"/>
</dbReference>
<reference evidence="1" key="1">
    <citation type="submission" date="2020-08" db="EMBL/GenBank/DDBJ databases">
        <title>Multicomponent nature underlies the extraordinary mechanical properties of spider dragline silk.</title>
        <authorList>
            <person name="Kono N."/>
            <person name="Nakamura H."/>
            <person name="Mori M."/>
            <person name="Yoshida Y."/>
            <person name="Ohtoshi R."/>
            <person name="Malay A.D."/>
            <person name="Moran D.A.P."/>
            <person name="Tomita M."/>
            <person name="Numata K."/>
            <person name="Arakawa K."/>
        </authorList>
    </citation>
    <scope>NUCLEOTIDE SEQUENCE</scope>
</reference>
<keyword evidence="2" id="KW-1185">Reference proteome</keyword>
<protein>
    <submittedName>
        <fullName evidence="1">Uncharacterized protein</fullName>
    </submittedName>
</protein>
<evidence type="ECO:0000313" key="2">
    <source>
        <dbReference type="Proteomes" id="UP000887013"/>
    </source>
</evidence>
<gene>
    <name evidence="1" type="ORF">NPIL_234501</name>
</gene>
<proteinExistence type="predicted"/>
<organism evidence="1 2">
    <name type="scientific">Nephila pilipes</name>
    <name type="common">Giant wood spider</name>
    <name type="synonym">Nephila maculata</name>
    <dbReference type="NCBI Taxonomy" id="299642"/>
    <lineage>
        <taxon>Eukaryota</taxon>
        <taxon>Metazoa</taxon>
        <taxon>Ecdysozoa</taxon>
        <taxon>Arthropoda</taxon>
        <taxon>Chelicerata</taxon>
        <taxon>Arachnida</taxon>
        <taxon>Araneae</taxon>
        <taxon>Araneomorphae</taxon>
        <taxon>Entelegynae</taxon>
        <taxon>Araneoidea</taxon>
        <taxon>Nephilidae</taxon>
        <taxon>Nephila</taxon>
    </lineage>
</organism>
<sequence length="94" mass="10879">MIRYIQFPKHGHPDHTCTLTRLVNVELSTSNAVRKNDKNSLFSSWYTRTDTDGKRREPLGIALSHITLRSYSSQPLRSAPKRYCKISEHTVNHL</sequence>